<dbReference type="Proteomes" id="UP000057820">
    <property type="component" value="Chromosome 1"/>
</dbReference>
<organism evidence="2 3">
    <name type="scientific">Nocardia farcinica</name>
    <dbReference type="NCBI Taxonomy" id="37329"/>
    <lineage>
        <taxon>Bacteria</taxon>
        <taxon>Bacillati</taxon>
        <taxon>Actinomycetota</taxon>
        <taxon>Actinomycetes</taxon>
        <taxon>Mycobacteriales</taxon>
        <taxon>Nocardiaceae</taxon>
        <taxon>Nocardia</taxon>
    </lineage>
</organism>
<dbReference type="OMA" id="ECQAPAI"/>
<reference evidence="3" key="1">
    <citation type="submission" date="2015-03" db="EMBL/GenBank/DDBJ databases">
        <authorList>
            <consortium name="Pathogen Informatics"/>
        </authorList>
    </citation>
    <scope>NUCLEOTIDE SEQUENCE [LARGE SCALE GENOMIC DNA]</scope>
    <source>
        <strain evidence="3">NCTC11134</strain>
    </source>
</reference>
<feature type="domain" description="DUF1540" evidence="1">
    <location>
        <begin position="62"/>
        <end position="95"/>
    </location>
</feature>
<feature type="domain" description="DUF1540" evidence="1">
    <location>
        <begin position="12"/>
        <end position="43"/>
    </location>
</feature>
<dbReference type="KEGG" id="nfr:ERS450000_01986"/>
<name>A0A0H5NMI9_NOCFR</name>
<gene>
    <name evidence="2" type="ORF">ERS450000_01986</name>
</gene>
<evidence type="ECO:0000259" key="1">
    <source>
        <dbReference type="Pfam" id="PF07561"/>
    </source>
</evidence>
<protein>
    <submittedName>
        <fullName evidence="2">Domain of Uncharacterized Function (DUF1540)</fullName>
    </submittedName>
</protein>
<dbReference type="AlphaFoldDB" id="A0A0H5NMI9"/>
<dbReference type="InterPro" id="IPR011437">
    <property type="entry name" value="DUF1540"/>
</dbReference>
<sequence>MTTMEMPHVSECTVSDCSYNHDGCHAYAINVAGQNGSADCTTFIPLSAKGGLDRVTSMVGACQRVDCTHNQNLECTAPEIRVGLGASDHSANCLTYSPA</sequence>
<dbReference type="RefSeq" id="WP_011208648.1">
    <property type="nucleotide sequence ID" value="NZ_CAACYE020000001.1"/>
</dbReference>
<dbReference type="GeneID" id="61132879"/>
<evidence type="ECO:0000313" key="3">
    <source>
        <dbReference type="Proteomes" id="UP000057820"/>
    </source>
</evidence>
<accession>A0A0H5NMI9</accession>
<dbReference type="EMBL" id="LN868938">
    <property type="protein sequence ID" value="CRY76703.1"/>
    <property type="molecule type" value="Genomic_DNA"/>
</dbReference>
<proteinExistence type="predicted"/>
<dbReference type="Pfam" id="PF07561">
    <property type="entry name" value="DUF1540"/>
    <property type="match status" value="2"/>
</dbReference>
<evidence type="ECO:0000313" key="2">
    <source>
        <dbReference type="EMBL" id="CRY76703.1"/>
    </source>
</evidence>